<reference evidence="1" key="1">
    <citation type="journal article" date="2014" name="Int. J. Syst. Evol. Microbiol.">
        <title>Complete genome sequence of Corynebacterium casei LMG S-19264T (=DSM 44701T), isolated from a smear-ripened cheese.</title>
        <authorList>
            <consortium name="US DOE Joint Genome Institute (JGI-PGF)"/>
            <person name="Walter F."/>
            <person name="Albersmeier A."/>
            <person name="Kalinowski J."/>
            <person name="Ruckert C."/>
        </authorList>
    </citation>
    <scope>NUCLEOTIDE SEQUENCE</scope>
    <source>
        <strain evidence="1">JCM 3302</strain>
    </source>
</reference>
<dbReference type="AlphaFoldDB" id="A0A919A4N0"/>
<comment type="caution">
    <text evidence="1">The sequence shown here is derived from an EMBL/GenBank/DDBJ whole genome shotgun (WGS) entry which is preliminary data.</text>
</comment>
<evidence type="ECO:0000313" key="1">
    <source>
        <dbReference type="EMBL" id="GHE85929.1"/>
    </source>
</evidence>
<proteinExistence type="predicted"/>
<name>A0A919A4N0_9ACTN</name>
<evidence type="ECO:0000313" key="2">
    <source>
        <dbReference type="Proteomes" id="UP000641386"/>
    </source>
</evidence>
<sequence length="114" mass="13033">MTARAPAEQELARSCTTADGGVRFGVVDLSVDHLPDRTAVLTYQLTVERRRRPSERWTVALPWHDKSFADVLTSSAPDPDRLGQLVHLVRALLEEWWDTKDHNRRSARMGRRLS</sequence>
<dbReference type="RefSeq" id="WP_189903393.1">
    <property type="nucleotide sequence ID" value="NZ_BNBC01000023.1"/>
</dbReference>
<gene>
    <name evidence="1" type="ORF">GCM10014715_47850</name>
</gene>
<keyword evidence="2" id="KW-1185">Reference proteome</keyword>
<dbReference type="Proteomes" id="UP000641386">
    <property type="component" value="Unassembled WGS sequence"/>
</dbReference>
<accession>A0A919A4N0</accession>
<dbReference type="EMBL" id="BNBC01000023">
    <property type="protein sequence ID" value="GHE85929.1"/>
    <property type="molecule type" value="Genomic_DNA"/>
</dbReference>
<organism evidence="1 2">
    <name type="scientific">Streptomyces spiralis</name>
    <dbReference type="NCBI Taxonomy" id="66376"/>
    <lineage>
        <taxon>Bacteria</taxon>
        <taxon>Bacillati</taxon>
        <taxon>Actinomycetota</taxon>
        <taxon>Actinomycetes</taxon>
        <taxon>Kitasatosporales</taxon>
        <taxon>Streptomycetaceae</taxon>
        <taxon>Streptomyces</taxon>
    </lineage>
</organism>
<reference evidence="1" key="2">
    <citation type="submission" date="2020-09" db="EMBL/GenBank/DDBJ databases">
        <authorList>
            <person name="Sun Q."/>
            <person name="Ohkuma M."/>
        </authorList>
    </citation>
    <scope>NUCLEOTIDE SEQUENCE</scope>
    <source>
        <strain evidence="1">JCM 3302</strain>
    </source>
</reference>
<protein>
    <submittedName>
        <fullName evidence="1">Uncharacterized protein</fullName>
    </submittedName>
</protein>